<reference evidence="3" key="1">
    <citation type="submission" date="2016-10" db="EMBL/GenBank/DDBJ databases">
        <authorList>
            <person name="Varghese N."/>
            <person name="Submissions S."/>
        </authorList>
    </citation>
    <scope>NUCLEOTIDE SEQUENCE [LARGE SCALE GENOMIC DNA]</scope>
    <source>
        <strain evidence="3">CGMCC 1.10121</strain>
    </source>
</reference>
<feature type="transmembrane region" description="Helical" evidence="1">
    <location>
        <begin position="41"/>
        <end position="64"/>
    </location>
</feature>
<keyword evidence="3" id="KW-1185">Reference proteome</keyword>
<evidence type="ECO:0000313" key="3">
    <source>
        <dbReference type="Proteomes" id="UP000199126"/>
    </source>
</evidence>
<proteinExistence type="predicted"/>
<gene>
    <name evidence="2" type="ORF">SAMN04487948_1149</name>
</gene>
<dbReference type="Proteomes" id="UP000199126">
    <property type="component" value="Unassembled WGS sequence"/>
</dbReference>
<evidence type="ECO:0000313" key="2">
    <source>
        <dbReference type="EMBL" id="SEP09979.1"/>
    </source>
</evidence>
<protein>
    <submittedName>
        <fullName evidence="2">Uncharacterized protein</fullName>
    </submittedName>
</protein>
<accession>A0A1H8V3H1</accession>
<name>A0A1H8V3H1_9EURY</name>
<dbReference type="RefSeq" id="WP_089826767.1">
    <property type="nucleotide sequence ID" value="NZ_FODV01000014.1"/>
</dbReference>
<keyword evidence="1" id="KW-0812">Transmembrane</keyword>
<dbReference type="EMBL" id="FODV01000014">
    <property type="protein sequence ID" value="SEP09979.1"/>
    <property type="molecule type" value="Genomic_DNA"/>
</dbReference>
<keyword evidence="1" id="KW-0472">Membrane</keyword>
<sequence length="77" mass="8233">MNQYELLTFVVLTKMASLVLGGLITVLAFRASRRRASSPMWLFALGVGLVTLAIGLVGGVDLVVDGVVIQARSSKVW</sequence>
<organism evidence="2 3">
    <name type="scientific">Halogranum amylolyticum</name>
    <dbReference type="NCBI Taxonomy" id="660520"/>
    <lineage>
        <taxon>Archaea</taxon>
        <taxon>Methanobacteriati</taxon>
        <taxon>Methanobacteriota</taxon>
        <taxon>Stenosarchaea group</taxon>
        <taxon>Halobacteria</taxon>
        <taxon>Halobacteriales</taxon>
        <taxon>Haloferacaceae</taxon>
    </lineage>
</organism>
<keyword evidence="1" id="KW-1133">Transmembrane helix</keyword>
<dbReference type="InterPro" id="IPR055943">
    <property type="entry name" value="DUF7521"/>
</dbReference>
<feature type="transmembrane region" description="Helical" evidence="1">
    <location>
        <begin position="6"/>
        <end position="29"/>
    </location>
</feature>
<evidence type="ECO:0000256" key="1">
    <source>
        <dbReference type="SAM" id="Phobius"/>
    </source>
</evidence>
<dbReference type="AlphaFoldDB" id="A0A1H8V3H1"/>
<dbReference type="Pfam" id="PF24365">
    <property type="entry name" value="DUF7521"/>
    <property type="match status" value="1"/>
</dbReference>